<keyword evidence="3" id="KW-1185">Reference proteome</keyword>
<evidence type="ECO:0000256" key="1">
    <source>
        <dbReference type="SAM" id="SignalP"/>
    </source>
</evidence>
<name>A0AA39XX67_9PEZI</name>
<gene>
    <name evidence="2" type="ORF">B0T16DRAFT_461946</name>
</gene>
<protein>
    <submittedName>
        <fullName evidence="2">Uncharacterized protein</fullName>
    </submittedName>
</protein>
<sequence length="495" mass="53493">MYLPSLLSLLTLNAPLLGYLPSVAGQVLREDAPIFIEAGFENATATDTTYNTGGTITVGGFTMQIPKNLLVQFPAAWVPWKDFVADHSSFLGFETLVLGNTVLGVPLVGQVIMTEFFEGVSSGHIASVNYTDGSLQIENGPLVRISDPNGVFSVGYAGAPFMTADDQNPSITAFSGFPMCIPRNASDPLCPLSNRPSAAPTSFTAPDPLVMAPFLPGDFITINGFRPRNAPSEVIAYAIVAENVQILTPPSVIYIRTELALLGISSPNPASEVASSRFKGFTSHPAATVTLSAIDIDPCTGTTSDRMISSFTLRGGRNFQNKWEYRNEIFSGYTREYRATVELNGVPLLRRTKNGLMAGTYVSPVNVWVPAELEIPGMAPVVHEFAGMGWLSRGVGRDAEGRMWGALEPFPQSGVSLEEVVCEEVEVGVKRRAGLRKRRTFGSRVAEIEVQAQADAEPATVVVAPEEEAEIQEQEELEEVKVLEELELELELESV</sequence>
<evidence type="ECO:0000313" key="3">
    <source>
        <dbReference type="Proteomes" id="UP001174936"/>
    </source>
</evidence>
<organism evidence="2 3">
    <name type="scientific">Cercophora newfieldiana</name>
    <dbReference type="NCBI Taxonomy" id="92897"/>
    <lineage>
        <taxon>Eukaryota</taxon>
        <taxon>Fungi</taxon>
        <taxon>Dikarya</taxon>
        <taxon>Ascomycota</taxon>
        <taxon>Pezizomycotina</taxon>
        <taxon>Sordariomycetes</taxon>
        <taxon>Sordariomycetidae</taxon>
        <taxon>Sordariales</taxon>
        <taxon>Lasiosphaeriaceae</taxon>
        <taxon>Cercophora</taxon>
    </lineage>
</organism>
<dbReference type="AlphaFoldDB" id="A0AA39XX67"/>
<accession>A0AA39XX67</accession>
<keyword evidence="1" id="KW-0732">Signal</keyword>
<feature type="chain" id="PRO_5041392174" evidence="1">
    <location>
        <begin position="26"/>
        <end position="495"/>
    </location>
</feature>
<proteinExistence type="predicted"/>
<reference evidence="2" key="1">
    <citation type="submission" date="2023-06" db="EMBL/GenBank/DDBJ databases">
        <title>Genome-scale phylogeny and comparative genomics of the fungal order Sordariales.</title>
        <authorList>
            <consortium name="Lawrence Berkeley National Laboratory"/>
            <person name="Hensen N."/>
            <person name="Bonometti L."/>
            <person name="Westerberg I."/>
            <person name="Brannstrom I.O."/>
            <person name="Guillou S."/>
            <person name="Cros-Aarteil S."/>
            <person name="Calhoun S."/>
            <person name="Haridas S."/>
            <person name="Kuo A."/>
            <person name="Mondo S."/>
            <person name="Pangilinan J."/>
            <person name="Riley R."/>
            <person name="Labutti K."/>
            <person name="Andreopoulos B."/>
            <person name="Lipzen A."/>
            <person name="Chen C."/>
            <person name="Yanf M."/>
            <person name="Daum C."/>
            <person name="Ng V."/>
            <person name="Clum A."/>
            <person name="Steindorff A."/>
            <person name="Ohm R."/>
            <person name="Martin F."/>
            <person name="Silar P."/>
            <person name="Natvig D."/>
            <person name="Lalanne C."/>
            <person name="Gautier V."/>
            <person name="Ament-Velasquez S.L."/>
            <person name="Kruys A."/>
            <person name="Hutchinson M.I."/>
            <person name="Powell A.J."/>
            <person name="Barry K."/>
            <person name="Miller A.N."/>
            <person name="Grigoriev I.V."/>
            <person name="Debuchy R."/>
            <person name="Gladieux P."/>
            <person name="Thoren M.H."/>
            <person name="Johannesson H."/>
        </authorList>
    </citation>
    <scope>NUCLEOTIDE SEQUENCE</scope>
    <source>
        <strain evidence="2">SMH2532-1</strain>
    </source>
</reference>
<feature type="signal peptide" evidence="1">
    <location>
        <begin position="1"/>
        <end position="25"/>
    </location>
</feature>
<dbReference type="EMBL" id="JAULSV010000006">
    <property type="protein sequence ID" value="KAK0641923.1"/>
    <property type="molecule type" value="Genomic_DNA"/>
</dbReference>
<dbReference type="Proteomes" id="UP001174936">
    <property type="component" value="Unassembled WGS sequence"/>
</dbReference>
<evidence type="ECO:0000313" key="2">
    <source>
        <dbReference type="EMBL" id="KAK0641923.1"/>
    </source>
</evidence>
<comment type="caution">
    <text evidence="2">The sequence shown here is derived from an EMBL/GenBank/DDBJ whole genome shotgun (WGS) entry which is preliminary data.</text>
</comment>